<gene>
    <name evidence="2" type="ORF">ARN_10000</name>
</gene>
<reference evidence="2" key="1">
    <citation type="journal article" date="2010" name="Insect Mol. Biol.">
        <title>The draft genome sequence of Arsenophonus nasoniae, son-killer bacterium of Nasonia vitripennis, reveals genes associated with virulence and symbiosis.</title>
        <authorList>
            <person name="Wilkes T."/>
            <person name="Darby A.C."/>
            <person name="Choi J."/>
            <person name="Colborne J.K."/>
            <person name="Werren J.H."/>
            <person name="Hurst G.D.D."/>
        </authorList>
    </citation>
    <scope>NUCLEOTIDE SEQUENCE</scope>
</reference>
<dbReference type="SUPFAM" id="SSF47598">
    <property type="entry name" value="Ribbon-helix-helix"/>
    <property type="match status" value="1"/>
</dbReference>
<dbReference type="Gene3D" id="1.10.1220.10">
    <property type="entry name" value="Met repressor-like"/>
    <property type="match status" value="1"/>
</dbReference>
<dbReference type="Pfam" id="PF03869">
    <property type="entry name" value="Arc"/>
    <property type="match status" value="1"/>
</dbReference>
<organism evidence="2">
    <name type="scientific">Arsenophonus nasoniae</name>
    <name type="common">son-killer infecting Nasonia vitripennis</name>
    <dbReference type="NCBI Taxonomy" id="638"/>
    <lineage>
        <taxon>Bacteria</taxon>
        <taxon>Pseudomonadati</taxon>
        <taxon>Pseudomonadota</taxon>
        <taxon>Gammaproteobacteria</taxon>
        <taxon>Enterobacterales</taxon>
        <taxon>Morganellaceae</taxon>
        <taxon>Arsenophonus</taxon>
    </lineage>
</organism>
<feature type="domain" description="Arc-like DNA binding" evidence="1">
    <location>
        <begin position="29"/>
        <end position="69"/>
    </location>
</feature>
<dbReference type="GO" id="GO:0006355">
    <property type="term" value="P:regulation of DNA-templated transcription"/>
    <property type="evidence" value="ECO:0007669"/>
    <property type="project" value="InterPro"/>
</dbReference>
<dbReference type="EMBL" id="FN545179">
    <property type="protein sequence ID" value="CBA72280.1"/>
    <property type="molecule type" value="Genomic_DNA"/>
</dbReference>
<protein>
    <recommendedName>
        <fullName evidence="1">Arc-like DNA binding domain-containing protein</fullName>
    </recommendedName>
</protein>
<dbReference type="InterPro" id="IPR013321">
    <property type="entry name" value="Arc_rbn_hlx_hlx"/>
</dbReference>
<evidence type="ECO:0000313" key="2">
    <source>
        <dbReference type="EMBL" id="CBA72280.1"/>
    </source>
</evidence>
<accession>D2TY00</accession>
<dbReference type="InterPro" id="IPR005569">
    <property type="entry name" value="Arc_DNA-bd_dom"/>
</dbReference>
<evidence type="ECO:0000259" key="1">
    <source>
        <dbReference type="Pfam" id="PF03869"/>
    </source>
</evidence>
<name>D2TY00_9GAMM</name>
<dbReference type="GO" id="GO:0043565">
    <property type="term" value="F:sequence-specific DNA binding"/>
    <property type="evidence" value="ECO:0007669"/>
    <property type="project" value="UniProtKB-ARBA"/>
</dbReference>
<dbReference type="InterPro" id="IPR010985">
    <property type="entry name" value="Ribbon_hlx_hlx"/>
</dbReference>
<dbReference type="AlphaFoldDB" id="D2TY00"/>
<proteinExistence type="predicted"/>
<sequence>MTINTYLFNMYAYHIQKGENMKVSKPSSVRFPDEIETLLRKLANKSDRSYSKEIVSRVRRTLKEDGLINA</sequence>